<organism evidence="4 5">
    <name type="scientific">Asterophora parasitica</name>
    <dbReference type="NCBI Taxonomy" id="117018"/>
    <lineage>
        <taxon>Eukaryota</taxon>
        <taxon>Fungi</taxon>
        <taxon>Dikarya</taxon>
        <taxon>Basidiomycota</taxon>
        <taxon>Agaricomycotina</taxon>
        <taxon>Agaricomycetes</taxon>
        <taxon>Agaricomycetidae</taxon>
        <taxon>Agaricales</taxon>
        <taxon>Tricholomatineae</taxon>
        <taxon>Lyophyllaceae</taxon>
        <taxon>Asterophora</taxon>
    </lineage>
</organism>
<feature type="compositionally biased region" description="Polar residues" evidence="2">
    <location>
        <begin position="66"/>
        <end position="75"/>
    </location>
</feature>
<feature type="compositionally biased region" description="Basic and acidic residues" evidence="2">
    <location>
        <begin position="89"/>
        <end position="101"/>
    </location>
</feature>
<dbReference type="EMBL" id="JABCKV010000027">
    <property type="protein sequence ID" value="KAG5646071.1"/>
    <property type="molecule type" value="Genomic_DNA"/>
</dbReference>
<dbReference type="GO" id="GO:0016020">
    <property type="term" value="C:membrane"/>
    <property type="evidence" value="ECO:0007669"/>
    <property type="project" value="UniProtKB-SubCell"/>
</dbReference>
<evidence type="ECO:0000256" key="1">
    <source>
        <dbReference type="ARBA" id="ARBA00004141"/>
    </source>
</evidence>
<dbReference type="Proteomes" id="UP000775547">
    <property type="component" value="Unassembled WGS sequence"/>
</dbReference>
<keyword evidence="3" id="KW-0472">Membrane</keyword>
<dbReference type="OrthoDB" id="440553at2759"/>
<sequence>MVGLSAGSLIGPPVGGALYSHFGYRGPFVFGMGATFIDLVARLLIIERKDSLKWGVDPKELKNGATEENNASATVTAHPLQHEPGLQDVKVEDTNNKGKSS</sequence>
<evidence type="ECO:0000256" key="3">
    <source>
        <dbReference type="SAM" id="Phobius"/>
    </source>
</evidence>
<feature type="transmembrane region" description="Helical" evidence="3">
    <location>
        <begin position="26"/>
        <end position="45"/>
    </location>
</feature>
<proteinExistence type="predicted"/>
<comment type="subcellular location">
    <subcellularLocation>
        <location evidence="1">Membrane</location>
        <topology evidence="1">Multi-pass membrane protein</topology>
    </subcellularLocation>
</comment>
<protein>
    <submittedName>
        <fullName evidence="4">Uncharacterized protein</fullName>
    </submittedName>
</protein>
<reference evidence="4" key="1">
    <citation type="submission" date="2020-07" db="EMBL/GenBank/DDBJ databases">
        <authorList>
            <person name="Nieuwenhuis M."/>
            <person name="Van De Peppel L.J.J."/>
        </authorList>
    </citation>
    <scope>NUCLEOTIDE SEQUENCE</scope>
    <source>
        <strain evidence="4">AP01</strain>
        <tissue evidence="4">Mycelium</tissue>
    </source>
</reference>
<keyword evidence="3" id="KW-0812">Transmembrane</keyword>
<dbReference type="GO" id="GO:0022857">
    <property type="term" value="F:transmembrane transporter activity"/>
    <property type="evidence" value="ECO:0007669"/>
    <property type="project" value="InterPro"/>
</dbReference>
<evidence type="ECO:0000256" key="2">
    <source>
        <dbReference type="SAM" id="MobiDB-lite"/>
    </source>
</evidence>
<dbReference type="SUPFAM" id="SSF103473">
    <property type="entry name" value="MFS general substrate transporter"/>
    <property type="match status" value="1"/>
</dbReference>
<dbReference type="AlphaFoldDB" id="A0A9P7GA51"/>
<feature type="region of interest" description="Disordered" evidence="2">
    <location>
        <begin position="62"/>
        <end position="101"/>
    </location>
</feature>
<evidence type="ECO:0000313" key="4">
    <source>
        <dbReference type="EMBL" id="KAG5646071.1"/>
    </source>
</evidence>
<gene>
    <name evidence="4" type="ORF">DXG03_004494</name>
</gene>
<dbReference type="Pfam" id="PF07690">
    <property type="entry name" value="MFS_1"/>
    <property type="match status" value="1"/>
</dbReference>
<keyword evidence="3" id="KW-1133">Transmembrane helix</keyword>
<name>A0A9P7GA51_9AGAR</name>
<evidence type="ECO:0000313" key="5">
    <source>
        <dbReference type="Proteomes" id="UP000775547"/>
    </source>
</evidence>
<accession>A0A9P7GA51</accession>
<keyword evidence="5" id="KW-1185">Reference proteome</keyword>
<dbReference type="Gene3D" id="1.20.1250.20">
    <property type="entry name" value="MFS general substrate transporter like domains"/>
    <property type="match status" value="1"/>
</dbReference>
<comment type="caution">
    <text evidence="4">The sequence shown here is derived from an EMBL/GenBank/DDBJ whole genome shotgun (WGS) entry which is preliminary data.</text>
</comment>
<dbReference type="InterPro" id="IPR011701">
    <property type="entry name" value="MFS"/>
</dbReference>
<reference evidence="4" key="2">
    <citation type="submission" date="2021-10" db="EMBL/GenBank/DDBJ databases">
        <title>Phylogenomics reveals ancestral predisposition of the termite-cultivated fungus Termitomyces towards a domesticated lifestyle.</title>
        <authorList>
            <person name="Auxier B."/>
            <person name="Grum-Grzhimaylo A."/>
            <person name="Cardenas M.E."/>
            <person name="Lodge J.D."/>
            <person name="Laessoe T."/>
            <person name="Pedersen O."/>
            <person name="Smith M.E."/>
            <person name="Kuyper T.W."/>
            <person name="Franco-Molano E.A."/>
            <person name="Baroni T.J."/>
            <person name="Aanen D.K."/>
        </authorList>
    </citation>
    <scope>NUCLEOTIDE SEQUENCE</scope>
    <source>
        <strain evidence="4">AP01</strain>
        <tissue evidence="4">Mycelium</tissue>
    </source>
</reference>
<dbReference type="InterPro" id="IPR036259">
    <property type="entry name" value="MFS_trans_sf"/>
</dbReference>